<dbReference type="InterPro" id="IPR050792">
    <property type="entry name" value="ADP-ribosylglycohydrolase"/>
</dbReference>
<evidence type="ECO:0000313" key="3">
    <source>
        <dbReference type="Proteomes" id="UP001291309"/>
    </source>
</evidence>
<dbReference type="EMBL" id="JAXIVS010000021">
    <property type="protein sequence ID" value="MDY7232593.1"/>
    <property type="molecule type" value="Genomic_DNA"/>
</dbReference>
<feature type="compositionally biased region" description="Pro residues" evidence="1">
    <location>
        <begin position="1"/>
        <end position="15"/>
    </location>
</feature>
<dbReference type="GO" id="GO:0016798">
    <property type="term" value="F:hydrolase activity, acting on glycosyl bonds"/>
    <property type="evidence" value="ECO:0007669"/>
    <property type="project" value="UniProtKB-KW"/>
</dbReference>
<dbReference type="RefSeq" id="WP_321551306.1">
    <property type="nucleotide sequence ID" value="NZ_JAXIVS010000021.1"/>
</dbReference>
<reference evidence="2 3" key="1">
    <citation type="submission" date="2023-12" db="EMBL/GenBank/DDBJ databases">
        <title>the genome sequence of Hyalangium sp. s54d21.</title>
        <authorList>
            <person name="Zhang X."/>
        </authorList>
    </citation>
    <scope>NUCLEOTIDE SEQUENCE [LARGE SCALE GENOMIC DNA]</scope>
    <source>
        <strain evidence="3">s54d21</strain>
    </source>
</reference>
<sequence length="388" mass="41996">MPPPRRPAPQGPDPLPGQRSRGALLGLAVGDALGAPLRGRNMLAPLFPQLAEGMRRQPTGGIIKARLGKLPDVVPEVGLELPPDEGLPPDAPLEPPVVELRKGQVTDETHMACCVAWSLKELKRYDAADVARRLRAWKAHAFDMSDPVRDVLDEMDSGMPVLTAGRRVWIRNYRRTFTTGSLVRTAPIGVFFAKDEPARIQASMEDSALTHFDPRCQLACAALNSAIAKAITGGGQLEPQELITAALSGLSVAAPMLARSAADYVSEVTTANTLLRADLEAAQQSDPMLYGPELHLHRQHGNVRIAFRLAFWELLHAPSFEAGLVDVVNRGGDADAHGAITGALLGAFHGEEAIPAEWRRLVLDSMNTVRGPFWNVYHPRHLLALVQG</sequence>
<feature type="region of interest" description="Disordered" evidence="1">
    <location>
        <begin position="1"/>
        <end position="21"/>
    </location>
</feature>
<keyword evidence="2" id="KW-0326">Glycosidase</keyword>
<dbReference type="InterPro" id="IPR036705">
    <property type="entry name" value="Ribosyl_crysJ1_sf"/>
</dbReference>
<comment type="caution">
    <text evidence="2">The sequence shown here is derived from an EMBL/GenBank/DDBJ whole genome shotgun (WGS) entry which is preliminary data.</text>
</comment>
<dbReference type="SUPFAM" id="SSF101478">
    <property type="entry name" value="ADP-ribosylglycohydrolase"/>
    <property type="match status" value="1"/>
</dbReference>
<name>A0ABU5HGK8_9BACT</name>
<dbReference type="Pfam" id="PF03747">
    <property type="entry name" value="ADP_ribosyl_GH"/>
    <property type="match status" value="1"/>
</dbReference>
<accession>A0ABU5HGK8</accession>
<keyword evidence="2" id="KW-0378">Hydrolase</keyword>
<organism evidence="2 3">
    <name type="scientific">Hyalangium rubrum</name>
    <dbReference type="NCBI Taxonomy" id="3103134"/>
    <lineage>
        <taxon>Bacteria</taxon>
        <taxon>Pseudomonadati</taxon>
        <taxon>Myxococcota</taxon>
        <taxon>Myxococcia</taxon>
        <taxon>Myxococcales</taxon>
        <taxon>Cystobacterineae</taxon>
        <taxon>Archangiaceae</taxon>
        <taxon>Hyalangium</taxon>
    </lineage>
</organism>
<evidence type="ECO:0000313" key="2">
    <source>
        <dbReference type="EMBL" id="MDY7232593.1"/>
    </source>
</evidence>
<evidence type="ECO:0000256" key="1">
    <source>
        <dbReference type="SAM" id="MobiDB-lite"/>
    </source>
</evidence>
<gene>
    <name evidence="2" type="ORF">SYV04_39770</name>
</gene>
<dbReference type="Gene3D" id="1.10.4080.10">
    <property type="entry name" value="ADP-ribosylation/Crystallin J1"/>
    <property type="match status" value="1"/>
</dbReference>
<dbReference type="PANTHER" id="PTHR16222">
    <property type="entry name" value="ADP-RIBOSYLGLYCOHYDROLASE"/>
    <property type="match status" value="1"/>
</dbReference>
<dbReference type="PANTHER" id="PTHR16222:SF12">
    <property type="entry name" value="ADP-RIBOSYLGLYCOHYDROLASE-RELATED"/>
    <property type="match status" value="1"/>
</dbReference>
<protein>
    <submittedName>
        <fullName evidence="2">ADP-ribosylglycohydrolase family protein</fullName>
        <ecNumber evidence="2">3.2.2.-</ecNumber>
    </submittedName>
</protein>
<proteinExistence type="predicted"/>
<dbReference type="Proteomes" id="UP001291309">
    <property type="component" value="Unassembled WGS sequence"/>
</dbReference>
<dbReference type="InterPro" id="IPR005502">
    <property type="entry name" value="Ribosyl_crysJ1"/>
</dbReference>
<keyword evidence="3" id="KW-1185">Reference proteome</keyword>
<dbReference type="EC" id="3.2.2.-" evidence="2"/>